<dbReference type="Proteomes" id="UP001285636">
    <property type="component" value="Unassembled WGS sequence"/>
</dbReference>
<dbReference type="InterPro" id="IPR005263">
    <property type="entry name" value="DapA"/>
</dbReference>
<keyword evidence="9 12" id="KW-0456">Lyase</keyword>
<evidence type="ECO:0000256" key="2">
    <source>
        <dbReference type="ARBA" id="ARBA00005120"/>
    </source>
</evidence>
<feature type="active site" description="Schiff-base intermediate with substrate" evidence="12 14">
    <location>
        <position position="162"/>
    </location>
</feature>
<evidence type="ECO:0000256" key="4">
    <source>
        <dbReference type="ARBA" id="ARBA00012086"/>
    </source>
</evidence>
<gene>
    <name evidence="12 16" type="primary">dapA</name>
    <name evidence="16" type="ORF">RYX45_08495</name>
</gene>
<dbReference type="InterPro" id="IPR020625">
    <property type="entry name" value="Schiff_base-form_aldolases_AS"/>
</dbReference>
<evidence type="ECO:0000256" key="12">
    <source>
        <dbReference type="HAMAP-Rule" id="MF_00418"/>
    </source>
</evidence>
<evidence type="ECO:0000256" key="15">
    <source>
        <dbReference type="PIRSR" id="PIRSR001365-2"/>
    </source>
</evidence>
<keyword evidence="5 12" id="KW-0963">Cytoplasm</keyword>
<dbReference type="SUPFAM" id="SSF51569">
    <property type="entry name" value="Aldolase"/>
    <property type="match status" value="1"/>
</dbReference>
<comment type="subunit">
    <text evidence="12">Homotetramer; dimer of dimers.</text>
</comment>
<dbReference type="PROSITE" id="PS00665">
    <property type="entry name" value="DHDPS_1"/>
    <property type="match status" value="1"/>
</dbReference>
<dbReference type="AlphaFoldDB" id="A0AAJ2KV01"/>
<keyword evidence="10 12" id="KW-0704">Schiff base</keyword>
<dbReference type="CDD" id="cd00950">
    <property type="entry name" value="DHDPS"/>
    <property type="match status" value="1"/>
</dbReference>
<dbReference type="EC" id="4.3.3.7" evidence="4 12"/>
<feature type="site" description="Part of a proton relay during catalysis" evidence="12">
    <location>
        <position position="108"/>
    </location>
</feature>
<dbReference type="PRINTS" id="PR00146">
    <property type="entry name" value="DHPICSNTHASE"/>
</dbReference>
<keyword evidence="8 12" id="KW-0457">Lysine biosynthesis</keyword>
<dbReference type="GO" id="GO:0019877">
    <property type="term" value="P:diaminopimelate biosynthetic process"/>
    <property type="evidence" value="ECO:0007669"/>
    <property type="project" value="UniProtKB-UniRule"/>
</dbReference>
<evidence type="ECO:0000256" key="10">
    <source>
        <dbReference type="ARBA" id="ARBA00023270"/>
    </source>
</evidence>
<comment type="caution">
    <text evidence="16">The sequence shown here is derived from an EMBL/GenBank/DDBJ whole genome shotgun (WGS) entry which is preliminary data.</text>
</comment>
<dbReference type="RefSeq" id="WP_323466539.1">
    <property type="nucleotide sequence ID" value="NZ_CP144224.1"/>
</dbReference>
<dbReference type="PIRSF" id="PIRSF001365">
    <property type="entry name" value="DHDPS"/>
    <property type="match status" value="1"/>
</dbReference>
<feature type="site" description="Part of a proton relay during catalysis" evidence="12">
    <location>
        <position position="45"/>
    </location>
</feature>
<accession>A0AAJ2KV01</accession>
<sequence length="291" mass="31329">MDFGHVWTAMVTPFDSLGNVDFDKTRKLIDYLLDRGTDALVIAGTTGESPTLTEEEKISLFQLAVKHVNKRAAVIAGTGSNNTAQTIKLTKEAAEAGVDGVMLVTPYYNKPSQQGLYDHFHAVAASTKLPVMLYNVPGRTSVNLEAETVIRLSEIENITAVKEASGDLEQMAAIIEGTAEDFFVYSGDDSLTIPALAIGADGIVSVVSHVAGKQMQQMIQSFIAGDVVKAGDIHRKLLPVMKAMFHAPNPTCVKYALQVCGLDTGGVRLPLVPLTAQEQYFVKTTIEESNL</sequence>
<name>A0AAJ2KV01_ALKPS</name>
<dbReference type="NCBIfam" id="TIGR00674">
    <property type="entry name" value="dapA"/>
    <property type="match status" value="1"/>
</dbReference>
<keyword evidence="6 12" id="KW-0028">Amino-acid biosynthesis</keyword>
<comment type="catalytic activity">
    <reaction evidence="11 12">
        <text>L-aspartate 4-semialdehyde + pyruvate = (2S,4S)-4-hydroxy-2,3,4,5-tetrahydrodipicolinate + H2O + H(+)</text>
        <dbReference type="Rhea" id="RHEA:34171"/>
        <dbReference type="ChEBI" id="CHEBI:15361"/>
        <dbReference type="ChEBI" id="CHEBI:15377"/>
        <dbReference type="ChEBI" id="CHEBI:15378"/>
        <dbReference type="ChEBI" id="CHEBI:67139"/>
        <dbReference type="ChEBI" id="CHEBI:537519"/>
        <dbReference type="EC" id="4.3.3.7"/>
    </reaction>
</comment>
<organism evidence="16 17">
    <name type="scientific">Alkalihalophilus pseudofirmus</name>
    <name type="common">Bacillus pseudofirmus</name>
    <dbReference type="NCBI Taxonomy" id="79885"/>
    <lineage>
        <taxon>Bacteria</taxon>
        <taxon>Bacillati</taxon>
        <taxon>Bacillota</taxon>
        <taxon>Bacilli</taxon>
        <taxon>Bacillales</taxon>
        <taxon>Bacillaceae</taxon>
        <taxon>Alkalihalophilus</taxon>
    </lineage>
</organism>
<dbReference type="GO" id="GO:0009089">
    <property type="term" value="P:lysine biosynthetic process via diaminopimelate"/>
    <property type="evidence" value="ECO:0007669"/>
    <property type="project" value="UniProtKB-UniRule"/>
</dbReference>
<evidence type="ECO:0000256" key="5">
    <source>
        <dbReference type="ARBA" id="ARBA00022490"/>
    </source>
</evidence>
<dbReference type="GO" id="GO:0008840">
    <property type="term" value="F:4-hydroxy-tetrahydrodipicolinate synthase activity"/>
    <property type="evidence" value="ECO:0007669"/>
    <property type="project" value="UniProtKB-UniRule"/>
</dbReference>
<evidence type="ECO:0000256" key="8">
    <source>
        <dbReference type="ARBA" id="ARBA00023154"/>
    </source>
</evidence>
<evidence type="ECO:0000256" key="1">
    <source>
        <dbReference type="ARBA" id="ARBA00003294"/>
    </source>
</evidence>
<dbReference type="HAMAP" id="MF_00418">
    <property type="entry name" value="DapA"/>
    <property type="match status" value="1"/>
</dbReference>
<protein>
    <recommendedName>
        <fullName evidence="4 12">4-hydroxy-tetrahydrodipicolinate synthase</fullName>
        <shortName evidence="12">HTPA synthase</shortName>
        <ecNumber evidence="4 12">4.3.3.7</ecNumber>
    </recommendedName>
</protein>
<dbReference type="Gene3D" id="3.20.20.70">
    <property type="entry name" value="Aldolase class I"/>
    <property type="match status" value="1"/>
</dbReference>
<evidence type="ECO:0000313" key="17">
    <source>
        <dbReference type="Proteomes" id="UP001285636"/>
    </source>
</evidence>
<comment type="pathway">
    <text evidence="2 12">Amino-acid biosynthesis; L-lysine biosynthesis via DAP pathway; (S)-tetrahydrodipicolinate from L-aspartate: step 3/4.</text>
</comment>
<proteinExistence type="inferred from homology"/>
<evidence type="ECO:0000256" key="13">
    <source>
        <dbReference type="PIRNR" id="PIRNR001365"/>
    </source>
</evidence>
<comment type="similarity">
    <text evidence="3 12 13">Belongs to the DapA family.</text>
</comment>
<evidence type="ECO:0000256" key="11">
    <source>
        <dbReference type="ARBA" id="ARBA00047836"/>
    </source>
</evidence>
<evidence type="ECO:0000256" key="6">
    <source>
        <dbReference type="ARBA" id="ARBA00022605"/>
    </source>
</evidence>
<comment type="caution">
    <text evidence="12">Was originally thought to be a dihydrodipicolinate synthase (DHDPS), catalyzing the condensation of (S)-aspartate-beta-semialdehyde [(S)-ASA] and pyruvate to dihydrodipicolinate (DHDP). However, it was shown in E.coli that the product of the enzymatic reaction is not dihydrodipicolinate but in fact (4S)-4-hydroxy-2,3,4,5-tetrahydro-(2S)-dipicolinic acid (HTPA), and that the consecutive dehydration reaction leading to DHDP is not spontaneous but catalyzed by DapB.</text>
</comment>
<dbReference type="SMART" id="SM01130">
    <property type="entry name" value="DHDPS"/>
    <property type="match status" value="1"/>
</dbReference>
<dbReference type="PANTHER" id="PTHR12128:SF66">
    <property type="entry name" value="4-HYDROXY-2-OXOGLUTARATE ALDOLASE, MITOCHONDRIAL"/>
    <property type="match status" value="1"/>
</dbReference>
<evidence type="ECO:0000256" key="7">
    <source>
        <dbReference type="ARBA" id="ARBA00022915"/>
    </source>
</evidence>
<dbReference type="EMBL" id="JAWJAY010000001">
    <property type="protein sequence ID" value="MDV2885219.1"/>
    <property type="molecule type" value="Genomic_DNA"/>
</dbReference>
<feature type="active site" description="Proton donor/acceptor" evidence="12 14">
    <location>
        <position position="134"/>
    </location>
</feature>
<dbReference type="PANTHER" id="PTHR12128">
    <property type="entry name" value="DIHYDRODIPICOLINATE SYNTHASE"/>
    <property type="match status" value="1"/>
</dbReference>
<dbReference type="InterPro" id="IPR020624">
    <property type="entry name" value="Schiff_base-form_aldolases_CS"/>
</dbReference>
<dbReference type="InterPro" id="IPR002220">
    <property type="entry name" value="DapA-like"/>
</dbReference>
<feature type="binding site" evidence="12 15">
    <location>
        <position position="204"/>
    </location>
    <ligand>
        <name>pyruvate</name>
        <dbReference type="ChEBI" id="CHEBI:15361"/>
    </ligand>
</feature>
<evidence type="ECO:0000313" key="16">
    <source>
        <dbReference type="EMBL" id="MDV2885219.1"/>
    </source>
</evidence>
<comment type="subcellular location">
    <subcellularLocation>
        <location evidence="12">Cytoplasm</location>
    </subcellularLocation>
</comment>
<keyword evidence="7 12" id="KW-0220">Diaminopimelate biosynthesis</keyword>
<evidence type="ECO:0000256" key="9">
    <source>
        <dbReference type="ARBA" id="ARBA00023239"/>
    </source>
</evidence>
<comment type="function">
    <text evidence="1 12">Catalyzes the condensation of (S)-aspartate-beta-semialdehyde [(S)-ASA] and pyruvate to 4-hydroxy-tetrahydrodipicolinate (HTPA).</text>
</comment>
<dbReference type="PROSITE" id="PS00666">
    <property type="entry name" value="DHDPS_2"/>
    <property type="match status" value="1"/>
</dbReference>
<reference evidence="16" key="1">
    <citation type="submission" date="2023-10" db="EMBL/GenBank/DDBJ databases">
        <title>Screening of Alkalihalophilus pseudofirmusBZ-TG-HK211 and Its Alleviation of Salt Stress on Rapeseed Growth.</title>
        <authorList>
            <person name="Zhao B."/>
            <person name="Guo T."/>
        </authorList>
    </citation>
    <scope>NUCLEOTIDE SEQUENCE</scope>
    <source>
        <strain evidence="16">BZ-TG-HK211</strain>
    </source>
</reference>
<dbReference type="InterPro" id="IPR013785">
    <property type="entry name" value="Aldolase_TIM"/>
</dbReference>
<evidence type="ECO:0000256" key="14">
    <source>
        <dbReference type="PIRSR" id="PIRSR001365-1"/>
    </source>
</evidence>
<dbReference type="GO" id="GO:0005829">
    <property type="term" value="C:cytosol"/>
    <property type="evidence" value="ECO:0007669"/>
    <property type="project" value="TreeGrafter"/>
</dbReference>
<evidence type="ECO:0000256" key="3">
    <source>
        <dbReference type="ARBA" id="ARBA00007592"/>
    </source>
</evidence>
<feature type="binding site" evidence="12 15">
    <location>
        <position position="46"/>
    </location>
    <ligand>
        <name>pyruvate</name>
        <dbReference type="ChEBI" id="CHEBI:15361"/>
    </ligand>
</feature>
<dbReference type="Pfam" id="PF00701">
    <property type="entry name" value="DHDPS"/>
    <property type="match status" value="1"/>
</dbReference>